<feature type="region of interest" description="Disordered" evidence="1">
    <location>
        <begin position="1"/>
        <end position="38"/>
    </location>
</feature>
<organism evidence="2 3">
    <name type="scientific">Fomitopsis schrenkii</name>
    <name type="common">Brown rot fungus</name>
    <dbReference type="NCBI Taxonomy" id="2126942"/>
    <lineage>
        <taxon>Eukaryota</taxon>
        <taxon>Fungi</taxon>
        <taxon>Dikarya</taxon>
        <taxon>Basidiomycota</taxon>
        <taxon>Agaricomycotina</taxon>
        <taxon>Agaricomycetes</taxon>
        <taxon>Polyporales</taxon>
        <taxon>Fomitopsis</taxon>
    </lineage>
</organism>
<reference evidence="2 3" key="1">
    <citation type="journal article" date="2012" name="Science">
        <title>The Paleozoic origin of enzymatic lignin decomposition reconstructed from 31 fungal genomes.</title>
        <authorList>
            <person name="Floudas D."/>
            <person name="Binder M."/>
            <person name="Riley R."/>
            <person name="Barry K."/>
            <person name="Blanchette R.A."/>
            <person name="Henrissat B."/>
            <person name="Martinez A.T."/>
            <person name="Otillar R."/>
            <person name="Spatafora J.W."/>
            <person name="Yadav J.S."/>
            <person name="Aerts A."/>
            <person name="Benoit I."/>
            <person name="Boyd A."/>
            <person name="Carlson A."/>
            <person name="Copeland A."/>
            <person name="Coutinho P.M."/>
            <person name="de Vries R.P."/>
            <person name="Ferreira P."/>
            <person name="Findley K."/>
            <person name="Foster B."/>
            <person name="Gaskell J."/>
            <person name="Glotzer D."/>
            <person name="Gorecki P."/>
            <person name="Heitman J."/>
            <person name="Hesse C."/>
            <person name="Hori C."/>
            <person name="Igarashi K."/>
            <person name="Jurgens J.A."/>
            <person name="Kallen N."/>
            <person name="Kersten P."/>
            <person name="Kohler A."/>
            <person name="Kuees U."/>
            <person name="Kumar T.K.A."/>
            <person name="Kuo A."/>
            <person name="LaButti K."/>
            <person name="Larrondo L.F."/>
            <person name="Lindquist E."/>
            <person name="Ling A."/>
            <person name="Lombard V."/>
            <person name="Lucas S."/>
            <person name="Lundell T."/>
            <person name="Martin R."/>
            <person name="McLaughlin D.J."/>
            <person name="Morgenstern I."/>
            <person name="Morin E."/>
            <person name="Murat C."/>
            <person name="Nagy L.G."/>
            <person name="Nolan M."/>
            <person name="Ohm R.A."/>
            <person name="Patyshakuliyeva A."/>
            <person name="Rokas A."/>
            <person name="Ruiz-Duenas F.J."/>
            <person name="Sabat G."/>
            <person name="Salamov A."/>
            <person name="Samejima M."/>
            <person name="Schmutz J."/>
            <person name="Slot J.C."/>
            <person name="St John F."/>
            <person name="Stenlid J."/>
            <person name="Sun H."/>
            <person name="Sun S."/>
            <person name="Syed K."/>
            <person name="Tsang A."/>
            <person name="Wiebenga A."/>
            <person name="Young D."/>
            <person name="Pisabarro A."/>
            <person name="Eastwood D.C."/>
            <person name="Martin F."/>
            <person name="Cullen D."/>
            <person name="Grigoriev I.V."/>
            <person name="Hibbett D.S."/>
        </authorList>
    </citation>
    <scope>NUCLEOTIDE SEQUENCE</scope>
    <source>
        <strain evidence="3">FP-58527</strain>
    </source>
</reference>
<feature type="compositionally biased region" description="Basic residues" evidence="1">
    <location>
        <begin position="246"/>
        <end position="260"/>
    </location>
</feature>
<dbReference type="Proteomes" id="UP000015241">
    <property type="component" value="Unassembled WGS sequence"/>
</dbReference>
<dbReference type="HOGENOM" id="CLU_012233_0_0_1"/>
<evidence type="ECO:0000313" key="2">
    <source>
        <dbReference type="EMBL" id="EPS98755.1"/>
    </source>
</evidence>
<sequence>MDDSQSPPAVPAFPERDQQGSGDLPTYDDLASQHGPNSRFGRWRQWIEKRAAERYTDTTPEEIQRRRERGWGAGVSPVRRGQLLLPEPSPPATLIPEVLSPSRLKLYQFGSRFLPHTTTQIRCLLPLLNDQILLIGHDGGLSVMDMFPREWTDDGLTEKGPPDAEARPIWEGDVVYQMSVLEMESTGQGTPQGVVLALVGPVLDESSKEQEGIRTLRMYNLASLVSLAKWAIAQKVSSPVTLTGCGKHHSGQSLSRKHRQQTSLTKGLRSLVIDSPIAQPQTPPDASSEPQASYSDLADAPTYSKRLPPRSSEQRAESDESQWSWDAMDDMHDLPLLWAAHYTPLASPGSRMHNTSVLFYEFYRHEYQRSRGGVLLAVATKSNIFLYEAPKGERAFHLVKEFYTPLTARSISFVQQSVLDVIPRSSTDASPRKSRVAQDRHSRGASMGPDGYRYPTQLSLFVIFEKKAGLIRIADSAVGEAELYEESGSLQQLLNPVSPAMARRSRTSWDGRGFAKEHKGVWVPPAKFDLPSAAGASRPIAQSMYVLTRGRISHVVPHPLPPSVSAAPPYRVLVWSSQPASISCRVCMPARDGEGPPPFLQVVAFGETGIEVQEVALPSLFQVERKGKRREDEPVRASVDVGGDTGYLCVGGHWSRPYYALTRSASVESYDSGVSGWSDHTVLAERLRIHQGIYGWVRKGLEDWRVFWVGGTGAEHEDDDDDYV</sequence>
<gene>
    <name evidence="2" type="ORF">FOMPIDRAFT_1031255</name>
</gene>
<keyword evidence="3" id="KW-1185">Reference proteome</keyword>
<dbReference type="STRING" id="743788.S8FAX4"/>
<dbReference type="EMBL" id="KE504162">
    <property type="protein sequence ID" value="EPS98755.1"/>
    <property type="molecule type" value="Genomic_DNA"/>
</dbReference>
<proteinExistence type="predicted"/>
<dbReference type="eggNOG" id="ENOG502S7PG">
    <property type="taxonomic scope" value="Eukaryota"/>
</dbReference>
<feature type="compositionally biased region" description="Polar residues" evidence="1">
    <location>
        <begin position="278"/>
        <end position="294"/>
    </location>
</feature>
<evidence type="ECO:0000256" key="1">
    <source>
        <dbReference type="SAM" id="MobiDB-lite"/>
    </source>
</evidence>
<feature type="region of interest" description="Disordered" evidence="1">
    <location>
        <begin position="242"/>
        <end position="261"/>
    </location>
</feature>
<dbReference type="AlphaFoldDB" id="S8FAX4"/>
<feature type="region of interest" description="Disordered" evidence="1">
    <location>
        <begin position="424"/>
        <end position="450"/>
    </location>
</feature>
<protein>
    <submittedName>
        <fullName evidence="2">Uncharacterized protein</fullName>
    </submittedName>
</protein>
<evidence type="ECO:0000313" key="3">
    <source>
        <dbReference type="Proteomes" id="UP000015241"/>
    </source>
</evidence>
<feature type="region of interest" description="Disordered" evidence="1">
    <location>
        <begin position="276"/>
        <end position="322"/>
    </location>
</feature>
<name>S8FAX4_FOMSC</name>
<dbReference type="InParanoid" id="S8FAX4"/>
<dbReference type="OrthoDB" id="2590590at2759"/>
<accession>S8FAX4</accession>